<dbReference type="EMBL" id="WCUQ01000015">
    <property type="protein sequence ID" value="KAB4120961.1"/>
    <property type="molecule type" value="Genomic_DNA"/>
</dbReference>
<evidence type="ECO:0000313" key="15">
    <source>
        <dbReference type="Proteomes" id="UP000095766"/>
    </source>
</evidence>
<feature type="chain" id="PRO_5014251489" evidence="1">
    <location>
        <begin position="20"/>
        <end position="404"/>
    </location>
</feature>
<reference evidence="16 17" key="2">
    <citation type="submission" date="2018-08" db="EMBL/GenBank/DDBJ databases">
        <title>A genome reference for cultivated species of the human gut microbiota.</title>
        <authorList>
            <person name="Zou Y."/>
            <person name="Xue W."/>
            <person name="Luo G."/>
        </authorList>
    </citation>
    <scope>NUCLEOTIDE SEQUENCE [LARGE SCALE GENOMIC DNA]</scope>
    <source>
        <strain evidence="14 19">AF17-20</strain>
        <strain evidence="13 20">AF21-53</strain>
        <strain evidence="12 16">TF08-13</strain>
        <strain evidence="11 18">TF09-22</strain>
        <strain evidence="10 17">TM04-30</strain>
    </source>
</reference>
<dbReference type="EMBL" id="WCUR01000069">
    <property type="protein sequence ID" value="KAB4113427.1"/>
    <property type="molecule type" value="Genomic_DNA"/>
</dbReference>
<evidence type="ECO:0000313" key="18">
    <source>
        <dbReference type="Proteomes" id="UP000260874"/>
    </source>
</evidence>
<dbReference type="EMBL" id="AP019724">
    <property type="protein sequence ID" value="BBK88716.1"/>
    <property type="molecule type" value="Genomic_DNA"/>
</dbReference>
<evidence type="ECO:0000313" key="4">
    <source>
        <dbReference type="EMBL" id="KAB4103514.1"/>
    </source>
</evidence>
<dbReference type="EMBL" id="WCUA01000002">
    <property type="protein sequence ID" value="KAB4187587.1"/>
    <property type="molecule type" value="Genomic_DNA"/>
</dbReference>
<dbReference type="Proteomes" id="UP000442334">
    <property type="component" value="Unassembled WGS sequence"/>
</dbReference>
<dbReference type="Proteomes" id="UP000095766">
    <property type="component" value="Unassembled WGS sequence"/>
</dbReference>
<evidence type="ECO:0000313" key="8">
    <source>
        <dbReference type="EMBL" id="KAB4187587.1"/>
    </source>
</evidence>
<evidence type="ECO:0000313" key="17">
    <source>
        <dbReference type="Proteomes" id="UP000260844"/>
    </source>
</evidence>
<evidence type="ECO:0000313" key="13">
    <source>
        <dbReference type="EMBL" id="RGS55160.1"/>
    </source>
</evidence>
<dbReference type="PANTHER" id="PTHR37835:SF1">
    <property type="entry name" value="ALPHA-CLOSTRIPAIN"/>
    <property type="match status" value="1"/>
</dbReference>
<reference evidence="22 23" key="3">
    <citation type="journal article" date="2019" name="Nat. Med.">
        <title>A library of human gut bacterial isolates paired with longitudinal multiomics data enables mechanistic microbiome research.</title>
        <authorList>
            <person name="Poyet M."/>
            <person name="Groussin M."/>
            <person name="Gibbons S.M."/>
            <person name="Avila-Pacheco J."/>
            <person name="Jiang X."/>
            <person name="Kearney S.M."/>
            <person name="Perrotta A.R."/>
            <person name="Berdy B."/>
            <person name="Zhao S."/>
            <person name="Lieberman T.D."/>
            <person name="Swanson P.K."/>
            <person name="Smith M."/>
            <person name="Roesemann S."/>
            <person name="Alexander J.E."/>
            <person name="Rich S.A."/>
            <person name="Livny J."/>
            <person name="Vlamakis H."/>
            <person name="Clish C."/>
            <person name="Bullock K."/>
            <person name="Deik A."/>
            <person name="Scott J."/>
            <person name="Pierce K.A."/>
            <person name="Xavier R.J."/>
            <person name="Alm E.J."/>
        </authorList>
    </citation>
    <scope>NUCLEOTIDE SEQUENCE [LARGE SCALE GENOMIC DNA]</scope>
    <source>
        <strain evidence="8 26">BIOML-A21</strain>
        <strain evidence="7 22">BIOML-A27</strain>
        <strain evidence="4 25">BIOML-A36</strain>
        <strain evidence="6 24">BIOML-A37</strain>
        <strain evidence="5 23">BIOML-A38</strain>
    </source>
</reference>
<dbReference type="RefSeq" id="WP_005831277.1">
    <property type="nucleotide sequence ID" value="NZ_AP019724.1"/>
</dbReference>
<evidence type="ECO:0000313" key="25">
    <source>
        <dbReference type="Proteomes" id="UP000441711"/>
    </source>
</evidence>
<dbReference type="EMBL" id="CZAO01000004">
    <property type="protein sequence ID" value="CUP18828.1"/>
    <property type="molecule type" value="Genomic_DNA"/>
</dbReference>
<evidence type="ECO:0000313" key="23">
    <source>
        <dbReference type="Proteomes" id="UP000434462"/>
    </source>
</evidence>
<dbReference type="PANTHER" id="PTHR37835">
    <property type="entry name" value="ALPHA-CLOSTRIPAIN"/>
    <property type="match status" value="1"/>
</dbReference>
<dbReference type="Proteomes" id="UP000433928">
    <property type="component" value="Unassembled WGS sequence"/>
</dbReference>
<dbReference type="Proteomes" id="UP000285283">
    <property type="component" value="Unassembled WGS sequence"/>
</dbReference>
<dbReference type="AlphaFoldDB" id="A0A174HID1"/>
<dbReference type="EMBL" id="JAQNSG010000012">
    <property type="protein sequence ID" value="MDC1881153.1"/>
    <property type="molecule type" value="Genomic_DNA"/>
</dbReference>
<organism evidence="3 15">
    <name type="scientific">Bacteroides uniformis</name>
    <dbReference type="NCBI Taxonomy" id="820"/>
    <lineage>
        <taxon>Bacteria</taxon>
        <taxon>Pseudomonadati</taxon>
        <taxon>Bacteroidota</taxon>
        <taxon>Bacteroidia</taxon>
        <taxon>Bacteroidales</taxon>
        <taxon>Bacteroidaceae</taxon>
        <taxon>Bacteroides</taxon>
    </lineage>
</organism>
<dbReference type="EMBL" id="QRVP01000006">
    <property type="protein sequence ID" value="RGS55160.1"/>
    <property type="molecule type" value="Genomic_DNA"/>
</dbReference>
<evidence type="ECO:0000313" key="19">
    <source>
        <dbReference type="Proteomes" id="UP000284022"/>
    </source>
</evidence>
<evidence type="ECO:0000313" key="21">
    <source>
        <dbReference type="Proteomes" id="UP000320533"/>
    </source>
</evidence>
<evidence type="ECO:0000313" key="24">
    <source>
        <dbReference type="Proteomes" id="UP000438773"/>
    </source>
</evidence>
<dbReference type="GeneID" id="99752663"/>
<dbReference type="Proteomes" id="UP000438773">
    <property type="component" value="Unassembled WGS sequence"/>
</dbReference>
<evidence type="ECO:0000313" key="3">
    <source>
        <dbReference type="EMBL" id="CUP18828.1"/>
    </source>
</evidence>
<evidence type="ECO:0000313" key="20">
    <source>
        <dbReference type="Proteomes" id="UP000285283"/>
    </source>
</evidence>
<dbReference type="Proteomes" id="UP000260874">
    <property type="component" value="Unassembled WGS sequence"/>
</dbReference>
<dbReference type="Proteomes" id="UP000320533">
    <property type="component" value="Chromosome"/>
</dbReference>
<dbReference type="EMBL" id="QSRK01000009">
    <property type="protein sequence ID" value="RGL14819.1"/>
    <property type="molecule type" value="Genomic_DNA"/>
</dbReference>
<dbReference type="Proteomes" id="UP000441711">
    <property type="component" value="Unassembled WGS sequence"/>
</dbReference>
<evidence type="ECO:0000313" key="11">
    <source>
        <dbReference type="EMBL" id="RGK88103.1"/>
    </source>
</evidence>
<dbReference type="Proteomes" id="UP000284022">
    <property type="component" value="Unassembled WGS sequence"/>
</dbReference>
<gene>
    <name evidence="2" type="ORF">Bun01g_30860</name>
    <name evidence="14" type="ORF">DWW83_09560</name>
    <name evidence="13" type="ORF">DWX87_08890</name>
    <name evidence="12" type="ORF">DXC80_08180</name>
    <name evidence="11" type="ORF">DXC91_00585</name>
    <name evidence="10" type="ORF">DXD40_12945</name>
    <name evidence="3" type="ORF">ERS852510_01014</name>
    <name evidence="8" type="ORF">GAQ34_02340</name>
    <name evidence="7" type="ORF">GAQ59_08005</name>
    <name evidence="4" type="ORF">GAQ70_20275</name>
    <name evidence="5" type="ORF">GAQ72_16005</name>
    <name evidence="6" type="ORF">GAQ75_20125</name>
    <name evidence="9" type="ORF">POZ24_14125</name>
</gene>
<evidence type="ECO:0000313" key="14">
    <source>
        <dbReference type="EMBL" id="RGU39563.1"/>
    </source>
</evidence>
<evidence type="ECO:0000256" key="1">
    <source>
        <dbReference type="SAM" id="SignalP"/>
    </source>
</evidence>
<name>A0A174HID1_BACUN</name>
<evidence type="ECO:0000313" key="6">
    <source>
        <dbReference type="EMBL" id="KAB4120961.1"/>
    </source>
</evidence>
<protein>
    <submittedName>
        <fullName evidence="2 9">Clostripain</fullName>
    </submittedName>
    <submittedName>
        <fullName evidence="3">Peptidase C11</fullName>
    </submittedName>
</protein>
<dbReference type="Proteomes" id="UP000260844">
    <property type="component" value="Unassembled WGS sequence"/>
</dbReference>
<dbReference type="PROSITE" id="PS51257">
    <property type="entry name" value="PROKAR_LIPOPROTEIN"/>
    <property type="match status" value="1"/>
</dbReference>
<evidence type="ECO:0000313" key="7">
    <source>
        <dbReference type="EMBL" id="KAB4170187.1"/>
    </source>
</evidence>
<dbReference type="InterPro" id="IPR005077">
    <property type="entry name" value="Peptidase_C11"/>
</dbReference>
<dbReference type="EMBL" id="QSRB01000001">
    <property type="protein sequence ID" value="RGK88103.1"/>
    <property type="molecule type" value="Genomic_DNA"/>
</dbReference>
<evidence type="ECO:0000313" key="9">
    <source>
        <dbReference type="EMBL" id="MDC1881153.1"/>
    </source>
</evidence>
<dbReference type="Proteomes" id="UP000434462">
    <property type="component" value="Unassembled WGS sequence"/>
</dbReference>
<dbReference type="Proteomes" id="UP001213309">
    <property type="component" value="Unassembled WGS sequence"/>
</dbReference>
<evidence type="ECO:0000313" key="2">
    <source>
        <dbReference type="EMBL" id="BBK88716.1"/>
    </source>
</evidence>
<dbReference type="KEGG" id="bun:Bun01g_30860"/>
<evidence type="ECO:0000313" key="22">
    <source>
        <dbReference type="Proteomes" id="UP000433928"/>
    </source>
</evidence>
<proteinExistence type="predicted"/>
<dbReference type="EMBL" id="WCUP01000020">
    <property type="protein sequence ID" value="KAB4103514.1"/>
    <property type="molecule type" value="Genomic_DNA"/>
</dbReference>
<keyword evidence="1" id="KW-0732">Signal</keyword>
<feature type="signal peptide" evidence="1">
    <location>
        <begin position="1"/>
        <end position="19"/>
    </location>
</feature>
<evidence type="ECO:0000313" key="12">
    <source>
        <dbReference type="EMBL" id="RGL14819.1"/>
    </source>
</evidence>
<evidence type="ECO:0000313" key="5">
    <source>
        <dbReference type="EMBL" id="KAB4113427.1"/>
    </source>
</evidence>
<dbReference type="Proteomes" id="UP000260795">
    <property type="component" value="Unassembled WGS sequence"/>
</dbReference>
<dbReference type="Pfam" id="PF03415">
    <property type="entry name" value="Peptidase_C11"/>
    <property type="match status" value="1"/>
</dbReference>
<evidence type="ECO:0000313" key="26">
    <source>
        <dbReference type="Proteomes" id="UP000442334"/>
    </source>
</evidence>
<reference evidence="3 15" key="1">
    <citation type="submission" date="2015-09" db="EMBL/GenBank/DDBJ databases">
        <authorList>
            <consortium name="Pathogen Informatics"/>
        </authorList>
    </citation>
    <scope>NUCLEOTIDE SEQUENCE [LARGE SCALE GENOMIC DNA]</scope>
    <source>
        <strain evidence="3 15">2789STDY5834898</strain>
    </source>
</reference>
<reference evidence="9" key="5">
    <citation type="submission" date="2022-10" db="EMBL/GenBank/DDBJ databases">
        <title>Human gut microbiome strain richness.</title>
        <authorList>
            <person name="Chen-Liaw A."/>
        </authorList>
    </citation>
    <scope>NUCLEOTIDE SEQUENCE</scope>
    <source>
        <strain evidence="9">1001713st2_A4_1001713B170214_170313</strain>
    </source>
</reference>
<dbReference type="EMBL" id="QRXV01000008">
    <property type="protein sequence ID" value="RGU39563.1"/>
    <property type="molecule type" value="Genomic_DNA"/>
</dbReference>
<sequence>MKTKLYLLFFFVFPLFMSACRGDDPIPDPPVDGKRTVLVYMAADNSINPLASFTDGDLEELKAGMASIDNTSDMHLLVYIDTGFPRLIEIENKGGTVVETIVKEYEDRNSCGVAETQEVFNDVFGNSLYKAESYGLIYWSHGEGWIPTPLPSTRWIGNDKTGGGHYMNIEDLKLVLQNAPHFDFIMFDACFMQSVEVAYELRDCCDYYIGFPAENPGPGAAYDRMFPFIFQKGAAVEMAIGTFAAYDEIYTGKIGSNSNWTMGTAIDVLKSSELENLAAATANALSGVTADREVLRSSVFDYDQRKVGSSYYVGYYDFVEMMEKLVVDEVALDEWKQAYDAASVCWKKTPMIYSMSVGMFSMKRANGVSHYIPSTATSAAAQAANAAYRSTLWYSAVGLARLGW</sequence>
<evidence type="ECO:0000313" key="10">
    <source>
        <dbReference type="EMBL" id="RGJ92571.1"/>
    </source>
</evidence>
<dbReference type="Gene3D" id="3.40.50.11970">
    <property type="match status" value="1"/>
</dbReference>
<evidence type="ECO:0000313" key="16">
    <source>
        <dbReference type="Proteomes" id="UP000260795"/>
    </source>
</evidence>
<dbReference type="EMBL" id="QSPV01000010">
    <property type="protein sequence ID" value="RGJ92571.1"/>
    <property type="molecule type" value="Genomic_DNA"/>
</dbReference>
<reference evidence="2 21" key="4">
    <citation type="submission" date="2019-06" db="EMBL/GenBank/DDBJ databases">
        <title>Complete genome sequence of Bacteroides uniformis NBRC 113350.</title>
        <authorList>
            <person name="Miura T."/>
            <person name="Furukawa M."/>
            <person name="Shimamura M."/>
            <person name="Ohyama Y."/>
            <person name="Yamazoe A."/>
            <person name="Kawasaki H."/>
        </authorList>
    </citation>
    <scope>NUCLEOTIDE SEQUENCE [LARGE SCALE GENOMIC DNA]</scope>
    <source>
        <strain evidence="2 21">NBRC 113350</strain>
    </source>
</reference>
<dbReference type="EMBL" id="WCUG01000007">
    <property type="protein sequence ID" value="KAB4170187.1"/>
    <property type="molecule type" value="Genomic_DNA"/>
</dbReference>
<accession>A0A174HID1</accession>